<keyword evidence="7" id="KW-0406">Ion transport</keyword>
<dbReference type="InterPro" id="IPR039426">
    <property type="entry name" value="TonB-dep_rcpt-like"/>
</dbReference>
<evidence type="ECO:0000256" key="5">
    <source>
        <dbReference type="ARBA" id="ARBA00022692"/>
    </source>
</evidence>
<dbReference type="Pfam" id="PF07715">
    <property type="entry name" value="Plug"/>
    <property type="match status" value="1"/>
</dbReference>
<evidence type="ECO:0000259" key="14">
    <source>
        <dbReference type="Pfam" id="PF00593"/>
    </source>
</evidence>
<proteinExistence type="inferred from homology"/>
<keyword evidence="16" id="KW-0675">Receptor</keyword>
<sequence>MSTRTPLRGFLLLGASFTALTAAPALAQDQAGGTTLEEIVVTAEKREQSLQDVPVAVTAYTSERREVLGVNTVEDLARMTPSLSYTNNDRLSIRGFGRLTNAIGTDPSVALYSDGIFSNSMADASTPPLFIERTEVLRGPQGTLYGRNSIGGTMNVISKRPTEEFEGEVRGLVGNYESWRLDGLVRGPIAENLRFLLGGSIERRNQGFIENIGPARDTGEVARYMIEAQLEADLGENTVARLRYSKFDWDDSYGVGNTLNAIITPYDTTSFTGTGTSALYYNTTLGFTGTNPAVNDPYTINVNWGAYGSLDNHHRLHLDITHDLGWATLKYLGGYQQYDYNTSSDSDYSNRIGPQNLPIPDLDGPGPLTAFTATNVSTDARTFYEERQSWYSNELNLSSNSDGPLNWIVGVYQYYQEYDQPQGIRVVGDPGMFNPISLAGGTVPANPRGAFLYVDGHLETKSYAAFGQIDYEFAPTWTLTAGLRYTYDEKDGHDIARYVARVPLASALQGLMAAGLTLQQAQALSFDLTTQQVCGGLTIASCAANPLTADLFPNPGGGLRRNLSGDWDAWTGTLGVQWQPDGDTNVYARYSRGYKSGGWLGSNGLTPDPIVDPEYVDSFEVGAKKTFGGVFQLNAAAFYSDYRGFQAPLTVPLGSITGTRFLNLDAEVRGIELEGQWSPIDNLQLYGNYAWLDAEVAEGCCFVDTADPLALAPGARPTGATLPNGNRPQSLVGNRLPLSPEHKFTIGGNYTWEFNAGSLTANGSYTWTGDQQSTIFANPIYESPSNEIADFRLLWRDVDDRYTLIAFVKNAFDEVAYQSSTATSPSAVGPRRTVILNFPRTFGAEVHFRF</sequence>
<dbReference type="Proteomes" id="UP001597237">
    <property type="component" value="Unassembled WGS sequence"/>
</dbReference>
<keyword evidence="2 11" id="KW-0813">Transport</keyword>
<dbReference type="PANTHER" id="PTHR32552">
    <property type="entry name" value="FERRICHROME IRON RECEPTOR-RELATED"/>
    <property type="match status" value="1"/>
</dbReference>
<dbReference type="Pfam" id="PF00593">
    <property type="entry name" value="TonB_dep_Rec_b-barrel"/>
    <property type="match status" value="1"/>
</dbReference>
<organism evidence="16 17">
    <name type="scientific">Phenylobacterium terrae</name>
    <dbReference type="NCBI Taxonomy" id="2665495"/>
    <lineage>
        <taxon>Bacteria</taxon>
        <taxon>Pseudomonadati</taxon>
        <taxon>Pseudomonadota</taxon>
        <taxon>Alphaproteobacteria</taxon>
        <taxon>Caulobacterales</taxon>
        <taxon>Caulobacteraceae</taxon>
        <taxon>Phenylobacterium</taxon>
    </lineage>
</organism>
<dbReference type="PANTHER" id="PTHR32552:SF81">
    <property type="entry name" value="TONB-DEPENDENT OUTER MEMBRANE RECEPTOR"/>
    <property type="match status" value="1"/>
</dbReference>
<dbReference type="SUPFAM" id="SSF56935">
    <property type="entry name" value="Porins"/>
    <property type="match status" value="1"/>
</dbReference>
<keyword evidence="6" id="KW-0408">Iron</keyword>
<keyword evidence="8 12" id="KW-0798">TonB box</keyword>
<evidence type="ECO:0000256" key="1">
    <source>
        <dbReference type="ARBA" id="ARBA00004571"/>
    </source>
</evidence>
<keyword evidence="17" id="KW-1185">Reference proteome</keyword>
<evidence type="ECO:0000256" key="3">
    <source>
        <dbReference type="ARBA" id="ARBA00022452"/>
    </source>
</evidence>
<dbReference type="RefSeq" id="WP_377281249.1">
    <property type="nucleotide sequence ID" value="NZ_JBHRSI010000003.1"/>
</dbReference>
<evidence type="ECO:0000256" key="10">
    <source>
        <dbReference type="ARBA" id="ARBA00023237"/>
    </source>
</evidence>
<evidence type="ECO:0000256" key="4">
    <source>
        <dbReference type="ARBA" id="ARBA00022496"/>
    </source>
</evidence>
<keyword evidence="10 11" id="KW-0998">Cell outer membrane</keyword>
<name>A0ABW4MWK5_9CAUL</name>
<comment type="subcellular location">
    <subcellularLocation>
        <location evidence="1 11">Cell outer membrane</location>
        <topology evidence="1 11">Multi-pass membrane protein</topology>
    </subcellularLocation>
</comment>
<keyword evidence="13" id="KW-0732">Signal</keyword>
<dbReference type="InterPro" id="IPR000531">
    <property type="entry name" value="Beta-barrel_TonB"/>
</dbReference>
<evidence type="ECO:0000256" key="8">
    <source>
        <dbReference type="ARBA" id="ARBA00023077"/>
    </source>
</evidence>
<evidence type="ECO:0000256" key="7">
    <source>
        <dbReference type="ARBA" id="ARBA00023065"/>
    </source>
</evidence>
<evidence type="ECO:0000256" key="9">
    <source>
        <dbReference type="ARBA" id="ARBA00023136"/>
    </source>
</evidence>
<feature type="domain" description="TonB-dependent receptor plug" evidence="15">
    <location>
        <begin position="50"/>
        <end position="153"/>
    </location>
</feature>
<evidence type="ECO:0000256" key="2">
    <source>
        <dbReference type="ARBA" id="ARBA00022448"/>
    </source>
</evidence>
<accession>A0ABW4MWK5</accession>
<evidence type="ECO:0000259" key="15">
    <source>
        <dbReference type="Pfam" id="PF07715"/>
    </source>
</evidence>
<protein>
    <submittedName>
        <fullName evidence="16">TonB-dependent receptor</fullName>
    </submittedName>
</protein>
<keyword evidence="9 11" id="KW-0472">Membrane</keyword>
<dbReference type="InterPro" id="IPR036942">
    <property type="entry name" value="Beta-barrel_TonB_sf"/>
</dbReference>
<evidence type="ECO:0000313" key="17">
    <source>
        <dbReference type="Proteomes" id="UP001597237"/>
    </source>
</evidence>
<dbReference type="EMBL" id="JBHUEY010000001">
    <property type="protein sequence ID" value="MFD1781918.1"/>
    <property type="molecule type" value="Genomic_DNA"/>
</dbReference>
<comment type="caution">
    <text evidence="16">The sequence shown here is derived from an EMBL/GenBank/DDBJ whole genome shotgun (WGS) entry which is preliminary data.</text>
</comment>
<evidence type="ECO:0000256" key="12">
    <source>
        <dbReference type="RuleBase" id="RU003357"/>
    </source>
</evidence>
<evidence type="ECO:0000256" key="11">
    <source>
        <dbReference type="PROSITE-ProRule" id="PRU01360"/>
    </source>
</evidence>
<keyword evidence="3 11" id="KW-1134">Transmembrane beta strand</keyword>
<evidence type="ECO:0000256" key="6">
    <source>
        <dbReference type="ARBA" id="ARBA00023004"/>
    </source>
</evidence>
<keyword evidence="4" id="KW-0410">Iron transport</keyword>
<evidence type="ECO:0000256" key="13">
    <source>
        <dbReference type="SAM" id="SignalP"/>
    </source>
</evidence>
<feature type="domain" description="TonB-dependent receptor-like beta-barrel" evidence="14">
    <location>
        <begin position="249"/>
        <end position="810"/>
    </location>
</feature>
<reference evidence="17" key="1">
    <citation type="journal article" date="2019" name="Int. J. Syst. Evol. Microbiol.">
        <title>The Global Catalogue of Microorganisms (GCM) 10K type strain sequencing project: providing services to taxonomists for standard genome sequencing and annotation.</title>
        <authorList>
            <consortium name="The Broad Institute Genomics Platform"/>
            <consortium name="The Broad Institute Genome Sequencing Center for Infectious Disease"/>
            <person name="Wu L."/>
            <person name="Ma J."/>
        </authorList>
    </citation>
    <scope>NUCLEOTIDE SEQUENCE [LARGE SCALE GENOMIC DNA]</scope>
    <source>
        <strain evidence="17">DFY28</strain>
    </source>
</reference>
<dbReference type="InterPro" id="IPR012910">
    <property type="entry name" value="Plug_dom"/>
</dbReference>
<feature type="chain" id="PRO_5045379503" evidence="13">
    <location>
        <begin position="28"/>
        <end position="850"/>
    </location>
</feature>
<feature type="signal peptide" evidence="13">
    <location>
        <begin position="1"/>
        <end position="27"/>
    </location>
</feature>
<dbReference type="PROSITE" id="PS52016">
    <property type="entry name" value="TONB_DEPENDENT_REC_3"/>
    <property type="match status" value="1"/>
</dbReference>
<evidence type="ECO:0000313" key="16">
    <source>
        <dbReference type="EMBL" id="MFD1781918.1"/>
    </source>
</evidence>
<keyword evidence="5 11" id="KW-0812">Transmembrane</keyword>
<dbReference type="Gene3D" id="2.40.170.20">
    <property type="entry name" value="TonB-dependent receptor, beta-barrel domain"/>
    <property type="match status" value="1"/>
</dbReference>
<gene>
    <name evidence="16" type="ORF">ACFSC0_00795</name>
</gene>
<comment type="similarity">
    <text evidence="11 12">Belongs to the TonB-dependent receptor family.</text>
</comment>